<evidence type="ECO:0000256" key="7">
    <source>
        <dbReference type="SAM" id="Phobius"/>
    </source>
</evidence>
<evidence type="ECO:0000256" key="1">
    <source>
        <dbReference type="ARBA" id="ARBA00004651"/>
    </source>
</evidence>
<keyword evidence="4 7" id="KW-0812">Transmembrane</keyword>
<keyword evidence="3" id="KW-1003">Cell membrane</keyword>
<evidence type="ECO:0000313" key="9">
    <source>
        <dbReference type="Proteomes" id="UP000241829"/>
    </source>
</evidence>
<gene>
    <name evidence="8" type="ORF">C7H73_09180</name>
</gene>
<reference evidence="9" key="1">
    <citation type="submission" date="2018-03" db="EMBL/GenBank/DDBJ databases">
        <title>Genome sequencing of Melaminivora sp. strain SC2-7.</title>
        <authorList>
            <person name="Kim S.-J."/>
            <person name="Heo J."/>
            <person name="Ahn J.-H."/>
            <person name="Kwon S.-W."/>
        </authorList>
    </citation>
    <scope>NUCLEOTIDE SEQUENCE [LARGE SCALE GENOMIC DNA]</scope>
    <source>
        <strain evidence="9">SC2-7</strain>
    </source>
</reference>
<evidence type="ECO:0000256" key="2">
    <source>
        <dbReference type="ARBA" id="ARBA00011006"/>
    </source>
</evidence>
<dbReference type="Proteomes" id="UP000241829">
    <property type="component" value="Chromosome"/>
</dbReference>
<dbReference type="GO" id="GO:0005886">
    <property type="term" value="C:plasma membrane"/>
    <property type="evidence" value="ECO:0007669"/>
    <property type="project" value="UniProtKB-SubCell"/>
</dbReference>
<keyword evidence="9" id="KW-1185">Reference proteome</keyword>
<comment type="similarity">
    <text evidence="2">Belongs to the UPF0410 family.</text>
</comment>
<evidence type="ECO:0000256" key="4">
    <source>
        <dbReference type="ARBA" id="ARBA00022692"/>
    </source>
</evidence>
<proteinExistence type="inferred from homology"/>
<dbReference type="KEGG" id="melm:C7H73_09180"/>
<evidence type="ECO:0000256" key="5">
    <source>
        <dbReference type="ARBA" id="ARBA00022989"/>
    </source>
</evidence>
<dbReference type="AlphaFoldDB" id="A0A2P1NL90"/>
<dbReference type="RefSeq" id="WP_106846364.1">
    <property type="nucleotide sequence ID" value="NZ_CP027792.1"/>
</dbReference>
<organism evidence="8 9">
    <name type="scientific">Pulveribacter suum</name>
    <dbReference type="NCBI Taxonomy" id="2116657"/>
    <lineage>
        <taxon>Bacteria</taxon>
        <taxon>Pseudomonadati</taxon>
        <taxon>Pseudomonadota</taxon>
        <taxon>Betaproteobacteria</taxon>
        <taxon>Burkholderiales</taxon>
        <taxon>Comamonadaceae</taxon>
        <taxon>Pulveribacter</taxon>
    </lineage>
</organism>
<dbReference type="InterPro" id="IPR007341">
    <property type="entry name" value="Transgly_assoc"/>
</dbReference>
<accession>A0A2P1NL90</accession>
<dbReference type="Pfam" id="PF04226">
    <property type="entry name" value="Transgly_assoc"/>
    <property type="match status" value="1"/>
</dbReference>
<dbReference type="OrthoDB" id="2955631at2"/>
<dbReference type="EMBL" id="CP027792">
    <property type="protein sequence ID" value="AVP57811.1"/>
    <property type="molecule type" value="Genomic_DNA"/>
</dbReference>
<evidence type="ECO:0000313" key="8">
    <source>
        <dbReference type="EMBL" id="AVP57811.1"/>
    </source>
</evidence>
<evidence type="ECO:0000256" key="3">
    <source>
        <dbReference type="ARBA" id="ARBA00022475"/>
    </source>
</evidence>
<evidence type="ECO:0000256" key="6">
    <source>
        <dbReference type="ARBA" id="ARBA00023136"/>
    </source>
</evidence>
<feature type="transmembrane region" description="Helical" evidence="7">
    <location>
        <begin position="31"/>
        <end position="54"/>
    </location>
</feature>
<sequence>MTTFLGVVAIGFAFGLLGHLLAPVQRPGRSWFLSALLGICGALLATYAGVAARLFDPGDWLAWIAAAAGAVVALALYELLRQRG</sequence>
<comment type="subcellular location">
    <subcellularLocation>
        <location evidence="1">Cell membrane</location>
        <topology evidence="1">Multi-pass membrane protein</topology>
    </subcellularLocation>
</comment>
<feature type="transmembrane region" description="Helical" evidence="7">
    <location>
        <begin position="6"/>
        <end position="24"/>
    </location>
</feature>
<feature type="transmembrane region" description="Helical" evidence="7">
    <location>
        <begin position="60"/>
        <end position="80"/>
    </location>
</feature>
<keyword evidence="6 7" id="KW-0472">Membrane</keyword>
<keyword evidence="5 7" id="KW-1133">Transmembrane helix</keyword>
<name>A0A2P1NL90_9BURK</name>
<protein>
    <submittedName>
        <fullName evidence="8">GlsB/YeaQ/YmgE family stress response membrane protein</fullName>
    </submittedName>
</protein>